<evidence type="ECO:0000313" key="2">
    <source>
        <dbReference type="Proteomes" id="UP000215590"/>
    </source>
</evidence>
<comment type="caution">
    <text evidence="1">The sequence shown here is derived from an EMBL/GenBank/DDBJ whole genome shotgun (WGS) entry which is preliminary data.</text>
</comment>
<dbReference type="EMBL" id="NNRJ01000027">
    <property type="protein sequence ID" value="OYR18228.1"/>
    <property type="molecule type" value="Genomic_DNA"/>
</dbReference>
<name>A0A256FU12_9HYPH</name>
<dbReference type="RefSeq" id="WP_268876347.1">
    <property type="nucleotide sequence ID" value="NZ_JBHEEK010000015.1"/>
</dbReference>
<keyword evidence="2" id="KW-1185">Reference proteome</keyword>
<proteinExistence type="predicted"/>
<protein>
    <submittedName>
        <fullName evidence="1">Uncharacterized protein</fullName>
    </submittedName>
</protein>
<dbReference type="AlphaFoldDB" id="A0A256FU12"/>
<reference evidence="1 2" key="1">
    <citation type="submission" date="2017-07" db="EMBL/GenBank/DDBJ databases">
        <title>Phylogenetic study on the rhizospheric bacterium Ochrobactrum sp. A44.</title>
        <authorList>
            <person name="Krzyzanowska D.M."/>
            <person name="Ossowicki A."/>
            <person name="Rajewska M."/>
            <person name="Maciag T."/>
            <person name="Kaczynski Z."/>
            <person name="Czerwicka M."/>
            <person name="Jafra S."/>
        </authorList>
    </citation>
    <scope>NUCLEOTIDE SEQUENCE [LARGE SCALE GENOMIC DNA]</scope>
    <source>
        <strain evidence="1 2">DSM 7216</strain>
    </source>
</reference>
<gene>
    <name evidence="1" type="ORF">CEV31_4240</name>
</gene>
<evidence type="ECO:0000313" key="1">
    <source>
        <dbReference type="EMBL" id="OYR18228.1"/>
    </source>
</evidence>
<accession>A0A256FU12</accession>
<dbReference type="Proteomes" id="UP000215590">
    <property type="component" value="Unassembled WGS sequence"/>
</dbReference>
<sequence length="43" mass="4826">MDAEHIKEILTDVLKDADLPDLSAFSKTEIIQLTNQALRDAEN</sequence>
<organism evidence="1 2">
    <name type="scientific">Brucella thiophenivorans</name>
    <dbReference type="NCBI Taxonomy" id="571255"/>
    <lineage>
        <taxon>Bacteria</taxon>
        <taxon>Pseudomonadati</taxon>
        <taxon>Pseudomonadota</taxon>
        <taxon>Alphaproteobacteria</taxon>
        <taxon>Hyphomicrobiales</taxon>
        <taxon>Brucellaceae</taxon>
        <taxon>Brucella/Ochrobactrum group</taxon>
        <taxon>Brucella</taxon>
    </lineage>
</organism>